<dbReference type="Gramene" id="OIT00302">
    <property type="protein sequence ID" value="OIT00302"/>
    <property type="gene ID" value="A4A49_21435"/>
</dbReference>
<feature type="region of interest" description="Disordered" evidence="1">
    <location>
        <begin position="185"/>
        <end position="209"/>
    </location>
</feature>
<feature type="region of interest" description="Disordered" evidence="1">
    <location>
        <begin position="260"/>
        <end position="302"/>
    </location>
</feature>
<keyword evidence="4" id="KW-0560">Oxidoreductase</keyword>
<dbReference type="STRING" id="49451.A0A1J6I5I7"/>
<gene>
    <name evidence="4" type="primary">GLY3_1</name>
    <name evidence="4" type="ORF">A4A49_21435</name>
</gene>
<dbReference type="InterPro" id="IPR001279">
    <property type="entry name" value="Metallo-B-lactamas"/>
</dbReference>
<keyword evidence="4" id="KW-0223">Dioxygenase</keyword>
<dbReference type="InterPro" id="IPR036866">
    <property type="entry name" value="RibonucZ/Hydroxyglut_hydro"/>
</dbReference>
<accession>A0A1J6I5I7</accession>
<feature type="domain" description="DUF4283" evidence="3">
    <location>
        <begin position="351"/>
        <end position="434"/>
    </location>
</feature>
<sequence>MILRFRCCRFFTASPFDTPLIHSFKPKQHWASSLIRTQMGSYSTTSSCPKLVFRQLFEKESSTYTYLLADALHPQKPALLIDPVDKTADRDLALIKELGLTLIYAINTHVHADHVTGSGFIKTKLPDVKSIISKASNAKADLFVEPGDKIHFGDIFLEEAIASLEQLGAAKEAWPPLVLRGEEIQTSTSTGVEGTGTKSPNSGKSGGNQLVTNRTAMQVNNSGMMNSTATALDLGRSAGDVVSGAQRCLNLVKSMDRNPNSGVTKKGYNLVATKPGDTTIMQNSDKTEEEAPLGTQRDKSIANPTGMKEWKNLFVGNRMAARDMNLSFVALIVKDGEKIIELNKEEIEKENAKWRQALILYVVGDTPTIGALERFISAHWNFSSKPKVFYHNDGYFVVRFNCMEDRDEVLYSGPYTISNKPIIIKPWTTGFDFQAEVLQTVPIWAKFPNLPLSCWGMDSLSRIGSGLGIPLYADEATTKVERISYARILIEIELPENYQLGSRC</sequence>
<feature type="domain" description="Metallo-beta-lactamase" evidence="2">
    <location>
        <begin position="63"/>
        <end position="153"/>
    </location>
</feature>
<dbReference type="SUPFAM" id="SSF56281">
    <property type="entry name" value="Metallo-hydrolase/oxidoreductase"/>
    <property type="match status" value="1"/>
</dbReference>
<organism evidence="4 5">
    <name type="scientific">Nicotiana attenuata</name>
    <name type="common">Coyote tobacco</name>
    <dbReference type="NCBI Taxonomy" id="49451"/>
    <lineage>
        <taxon>Eukaryota</taxon>
        <taxon>Viridiplantae</taxon>
        <taxon>Streptophyta</taxon>
        <taxon>Embryophyta</taxon>
        <taxon>Tracheophyta</taxon>
        <taxon>Spermatophyta</taxon>
        <taxon>Magnoliopsida</taxon>
        <taxon>eudicotyledons</taxon>
        <taxon>Gunneridae</taxon>
        <taxon>Pentapetalae</taxon>
        <taxon>asterids</taxon>
        <taxon>lamiids</taxon>
        <taxon>Solanales</taxon>
        <taxon>Solanaceae</taxon>
        <taxon>Nicotianoideae</taxon>
        <taxon>Nicotianeae</taxon>
        <taxon>Nicotiana</taxon>
    </lineage>
</organism>
<name>A0A1J6I5I7_NICAT</name>
<proteinExistence type="predicted"/>
<dbReference type="SMR" id="A0A1J6I5I7"/>
<dbReference type="Pfam" id="PF14111">
    <property type="entry name" value="DUF4283"/>
    <property type="match status" value="1"/>
</dbReference>
<dbReference type="PANTHER" id="PTHR33233">
    <property type="entry name" value="ENDONUCLEASE/EXONUCLEASE/PHOSPHATASE"/>
    <property type="match status" value="1"/>
</dbReference>
<protein>
    <submittedName>
        <fullName evidence="4">Persulfide dioxygenase ethe1 -like, mitochondrial</fullName>
    </submittedName>
</protein>
<evidence type="ECO:0000313" key="5">
    <source>
        <dbReference type="Proteomes" id="UP000187609"/>
    </source>
</evidence>
<dbReference type="Gene3D" id="3.60.15.10">
    <property type="entry name" value="Ribonuclease Z/Hydroxyacylglutathione hydrolase-like"/>
    <property type="match status" value="1"/>
</dbReference>
<dbReference type="Pfam" id="PF00753">
    <property type="entry name" value="Lactamase_B"/>
    <property type="match status" value="1"/>
</dbReference>
<dbReference type="Proteomes" id="UP000187609">
    <property type="component" value="Unassembled WGS sequence"/>
</dbReference>
<evidence type="ECO:0000256" key="1">
    <source>
        <dbReference type="SAM" id="MobiDB-lite"/>
    </source>
</evidence>
<dbReference type="PANTHER" id="PTHR33233:SF17">
    <property type="entry name" value="DUF4283 DOMAIN-CONTAINING PROTEIN"/>
    <property type="match status" value="1"/>
</dbReference>
<dbReference type="EMBL" id="MJEQ01037189">
    <property type="protein sequence ID" value="OIT00302.1"/>
    <property type="molecule type" value="Genomic_DNA"/>
</dbReference>
<keyword evidence="5" id="KW-1185">Reference proteome</keyword>
<dbReference type="InterPro" id="IPR025558">
    <property type="entry name" value="DUF4283"/>
</dbReference>
<feature type="compositionally biased region" description="Polar residues" evidence="1">
    <location>
        <begin position="200"/>
        <end position="209"/>
    </location>
</feature>
<feature type="compositionally biased region" description="Low complexity" evidence="1">
    <location>
        <begin position="186"/>
        <end position="199"/>
    </location>
</feature>
<dbReference type="GO" id="GO:0051213">
    <property type="term" value="F:dioxygenase activity"/>
    <property type="evidence" value="ECO:0007669"/>
    <property type="project" value="UniProtKB-KW"/>
</dbReference>
<evidence type="ECO:0000259" key="3">
    <source>
        <dbReference type="Pfam" id="PF14111"/>
    </source>
</evidence>
<dbReference type="AlphaFoldDB" id="A0A1J6I5I7"/>
<comment type="caution">
    <text evidence="4">The sequence shown here is derived from an EMBL/GenBank/DDBJ whole genome shotgun (WGS) entry which is preliminary data.</text>
</comment>
<evidence type="ECO:0000313" key="4">
    <source>
        <dbReference type="EMBL" id="OIT00302.1"/>
    </source>
</evidence>
<reference evidence="4" key="1">
    <citation type="submission" date="2016-11" db="EMBL/GenBank/DDBJ databases">
        <title>The genome of Nicotiana attenuata.</title>
        <authorList>
            <person name="Xu S."/>
            <person name="Brockmoeller T."/>
            <person name="Gaquerel E."/>
            <person name="Navarro A."/>
            <person name="Kuhl H."/>
            <person name="Gase K."/>
            <person name="Ling Z."/>
            <person name="Zhou W."/>
            <person name="Kreitzer C."/>
            <person name="Stanke M."/>
            <person name="Tang H."/>
            <person name="Lyons E."/>
            <person name="Pandey P."/>
            <person name="Pandey S.P."/>
            <person name="Timmermann B."/>
            <person name="Baldwin I.T."/>
        </authorList>
    </citation>
    <scope>NUCLEOTIDE SEQUENCE [LARGE SCALE GENOMIC DNA]</scope>
    <source>
        <strain evidence="4">UT</strain>
    </source>
</reference>
<evidence type="ECO:0000259" key="2">
    <source>
        <dbReference type="Pfam" id="PF00753"/>
    </source>
</evidence>